<comment type="caution">
    <text evidence="1">The sequence shown here is derived from an EMBL/GenBank/DDBJ whole genome shotgun (WGS) entry which is preliminary data.</text>
</comment>
<proteinExistence type="predicted"/>
<sequence length="204" mass="23442">MLAAAQQSLERLSPQLLARITASRRVILLANNPAITREHLEALALTADDLVVSFNKCRNRTLLRRQWHNLFIHRHNYRKGGYFGFPYKGWLRLFPWFNSRFHSVLLGGEAESLPASHRGASFLPLRQPFPALEGYPYERLPTRGGPSTGFYAVAFFDYVKRLKQADYEIILVGFSDEGGSFWDGHAWDFEREWTRASAVTVIQL</sequence>
<gene>
    <name evidence="1" type="ORF">HNP46_005033</name>
</gene>
<dbReference type="Proteomes" id="UP000566995">
    <property type="component" value="Unassembled WGS sequence"/>
</dbReference>
<dbReference type="EMBL" id="JACHLI010000024">
    <property type="protein sequence ID" value="MBB4866128.1"/>
    <property type="molecule type" value="Genomic_DNA"/>
</dbReference>
<protein>
    <submittedName>
        <fullName evidence="1">Uncharacterized protein</fullName>
    </submittedName>
</protein>
<dbReference type="RefSeq" id="WP_184594322.1">
    <property type="nucleotide sequence ID" value="NZ_JACHLI010000024.1"/>
</dbReference>
<accession>A0A7W7KPK4</accession>
<evidence type="ECO:0000313" key="1">
    <source>
        <dbReference type="EMBL" id="MBB4866128.1"/>
    </source>
</evidence>
<dbReference type="AlphaFoldDB" id="A0A7W7KPK4"/>
<evidence type="ECO:0000313" key="2">
    <source>
        <dbReference type="Proteomes" id="UP000566995"/>
    </source>
</evidence>
<reference evidence="1 2" key="1">
    <citation type="submission" date="2020-08" db="EMBL/GenBank/DDBJ databases">
        <title>Functional genomics of gut bacteria from endangered species of beetles.</title>
        <authorList>
            <person name="Carlos-Shanley C."/>
        </authorList>
    </citation>
    <scope>NUCLEOTIDE SEQUENCE [LARGE SCALE GENOMIC DNA]</scope>
    <source>
        <strain evidence="1 2">S00179</strain>
    </source>
</reference>
<name>A0A7W7KPK4_PSENT</name>
<organism evidence="1 2">
    <name type="scientific">Pseudomonas nitroreducens</name>
    <dbReference type="NCBI Taxonomy" id="46680"/>
    <lineage>
        <taxon>Bacteria</taxon>
        <taxon>Pseudomonadati</taxon>
        <taxon>Pseudomonadota</taxon>
        <taxon>Gammaproteobacteria</taxon>
        <taxon>Pseudomonadales</taxon>
        <taxon>Pseudomonadaceae</taxon>
        <taxon>Pseudomonas</taxon>
    </lineage>
</organism>